<dbReference type="Proteomes" id="UP000250235">
    <property type="component" value="Unassembled WGS sequence"/>
</dbReference>
<proteinExistence type="predicted"/>
<reference evidence="1 2" key="1">
    <citation type="journal article" date="2015" name="Proc. Natl. Acad. Sci. U.S.A.">
        <title>The resurrection genome of Boea hygrometrica: A blueprint for survival of dehydration.</title>
        <authorList>
            <person name="Xiao L."/>
            <person name="Yang G."/>
            <person name="Zhang L."/>
            <person name="Yang X."/>
            <person name="Zhao S."/>
            <person name="Ji Z."/>
            <person name="Zhou Q."/>
            <person name="Hu M."/>
            <person name="Wang Y."/>
            <person name="Chen M."/>
            <person name="Xu Y."/>
            <person name="Jin H."/>
            <person name="Xiao X."/>
            <person name="Hu G."/>
            <person name="Bao F."/>
            <person name="Hu Y."/>
            <person name="Wan P."/>
            <person name="Li L."/>
            <person name="Deng X."/>
            <person name="Kuang T."/>
            <person name="Xiang C."/>
            <person name="Zhu J.K."/>
            <person name="Oliver M.J."/>
            <person name="He Y."/>
        </authorList>
    </citation>
    <scope>NUCLEOTIDE SEQUENCE [LARGE SCALE GENOMIC DNA]</scope>
    <source>
        <strain evidence="2">cv. XS01</strain>
    </source>
</reference>
<evidence type="ECO:0000313" key="1">
    <source>
        <dbReference type="EMBL" id="KZV38439.1"/>
    </source>
</evidence>
<sequence length="111" mass="12424">MSYVSTSSFFRKVPLEYLIYTSCTDPIPQPAAARTPRLYQPSTVTQSLVLRLSCDWIYCSLQLDDRLVKICLQLVVHTLVLKCLRLLTADYGDITADVIIADPALALLVNC</sequence>
<dbReference type="AlphaFoldDB" id="A0A2Z7BVF9"/>
<dbReference type="EMBL" id="KV001889">
    <property type="protein sequence ID" value="KZV38439.1"/>
    <property type="molecule type" value="Genomic_DNA"/>
</dbReference>
<evidence type="ECO:0000313" key="2">
    <source>
        <dbReference type="Proteomes" id="UP000250235"/>
    </source>
</evidence>
<protein>
    <submittedName>
        <fullName evidence="1">Protein phosphatase 2c</fullName>
    </submittedName>
</protein>
<accession>A0A2Z7BVF9</accession>
<gene>
    <name evidence="1" type="ORF">F511_37737</name>
</gene>
<name>A0A2Z7BVF9_9LAMI</name>
<organism evidence="1 2">
    <name type="scientific">Dorcoceras hygrometricum</name>
    <dbReference type="NCBI Taxonomy" id="472368"/>
    <lineage>
        <taxon>Eukaryota</taxon>
        <taxon>Viridiplantae</taxon>
        <taxon>Streptophyta</taxon>
        <taxon>Embryophyta</taxon>
        <taxon>Tracheophyta</taxon>
        <taxon>Spermatophyta</taxon>
        <taxon>Magnoliopsida</taxon>
        <taxon>eudicotyledons</taxon>
        <taxon>Gunneridae</taxon>
        <taxon>Pentapetalae</taxon>
        <taxon>asterids</taxon>
        <taxon>lamiids</taxon>
        <taxon>Lamiales</taxon>
        <taxon>Gesneriaceae</taxon>
        <taxon>Didymocarpoideae</taxon>
        <taxon>Trichosporeae</taxon>
        <taxon>Loxocarpinae</taxon>
        <taxon>Dorcoceras</taxon>
    </lineage>
</organism>
<keyword evidence="2" id="KW-1185">Reference proteome</keyword>